<dbReference type="EMBL" id="BARW01036433">
    <property type="protein sequence ID" value="GAJ17829.1"/>
    <property type="molecule type" value="Genomic_DNA"/>
</dbReference>
<dbReference type="AlphaFoldDB" id="X1UJY6"/>
<dbReference type="GO" id="GO:0006508">
    <property type="term" value="P:proteolysis"/>
    <property type="evidence" value="ECO:0007669"/>
    <property type="project" value="InterPro"/>
</dbReference>
<dbReference type="Gene3D" id="3.90.226.10">
    <property type="entry name" value="2-enoyl-CoA Hydratase, Chain A, domain 1"/>
    <property type="match status" value="1"/>
</dbReference>
<sequence>PFKDNKRAVIIGEKTKGSTGQPFMYNFDESIRIFVGAKRAYFPDGSAFEGIGIQPDVLVKPTVADMKNKKDVVLEEALRFFET</sequence>
<dbReference type="InterPro" id="IPR029045">
    <property type="entry name" value="ClpP/crotonase-like_dom_sf"/>
</dbReference>
<name>X1UJY6_9ZZZZ</name>
<dbReference type="InterPro" id="IPR005151">
    <property type="entry name" value="Tail-specific_protease"/>
</dbReference>
<dbReference type="Pfam" id="PF03572">
    <property type="entry name" value="Peptidase_S41"/>
    <property type="match status" value="1"/>
</dbReference>
<evidence type="ECO:0000259" key="1">
    <source>
        <dbReference type="Pfam" id="PF03572"/>
    </source>
</evidence>
<feature type="domain" description="Tail specific protease" evidence="1">
    <location>
        <begin position="2"/>
        <end position="59"/>
    </location>
</feature>
<reference evidence="2" key="1">
    <citation type="journal article" date="2014" name="Front. Microbiol.">
        <title>High frequency of phylogenetically diverse reductive dehalogenase-homologous genes in deep subseafloor sedimentary metagenomes.</title>
        <authorList>
            <person name="Kawai M."/>
            <person name="Futagami T."/>
            <person name="Toyoda A."/>
            <person name="Takaki Y."/>
            <person name="Nishi S."/>
            <person name="Hori S."/>
            <person name="Arai W."/>
            <person name="Tsubouchi T."/>
            <person name="Morono Y."/>
            <person name="Uchiyama I."/>
            <person name="Ito T."/>
            <person name="Fujiyama A."/>
            <person name="Inagaki F."/>
            <person name="Takami H."/>
        </authorList>
    </citation>
    <scope>NUCLEOTIDE SEQUENCE</scope>
    <source>
        <strain evidence="2">Expedition CK06-06</strain>
    </source>
</reference>
<evidence type="ECO:0000313" key="2">
    <source>
        <dbReference type="EMBL" id="GAJ17829.1"/>
    </source>
</evidence>
<dbReference type="GO" id="GO:0008236">
    <property type="term" value="F:serine-type peptidase activity"/>
    <property type="evidence" value="ECO:0007669"/>
    <property type="project" value="InterPro"/>
</dbReference>
<comment type="caution">
    <text evidence="2">The sequence shown here is derived from an EMBL/GenBank/DDBJ whole genome shotgun (WGS) entry which is preliminary data.</text>
</comment>
<accession>X1UJY6</accession>
<feature type="non-terminal residue" evidence="2">
    <location>
        <position position="1"/>
    </location>
</feature>
<gene>
    <name evidence="2" type="ORF">S12H4_56545</name>
</gene>
<dbReference type="SUPFAM" id="SSF52096">
    <property type="entry name" value="ClpP/crotonase"/>
    <property type="match status" value="1"/>
</dbReference>
<protein>
    <recommendedName>
        <fullName evidence="1">Tail specific protease domain-containing protein</fullName>
    </recommendedName>
</protein>
<organism evidence="2">
    <name type="scientific">marine sediment metagenome</name>
    <dbReference type="NCBI Taxonomy" id="412755"/>
    <lineage>
        <taxon>unclassified sequences</taxon>
        <taxon>metagenomes</taxon>
        <taxon>ecological metagenomes</taxon>
    </lineage>
</organism>
<proteinExistence type="predicted"/>